<comment type="caution">
    <text evidence="1">The sequence shown here is derived from an EMBL/GenBank/DDBJ whole genome shotgun (WGS) entry which is preliminary data.</text>
</comment>
<dbReference type="Pfam" id="PF10612">
    <property type="entry name" value="Spore-coat_CotZ"/>
    <property type="match status" value="1"/>
</dbReference>
<dbReference type="EMBL" id="JAGDEL010000013">
    <property type="protein sequence ID" value="MBO1513372.1"/>
    <property type="molecule type" value="Genomic_DNA"/>
</dbReference>
<reference evidence="1 2" key="1">
    <citation type="submission" date="2021-03" db="EMBL/GenBank/DDBJ databases">
        <title>Whole genome sequence of Metabacillus bambusae BG109.</title>
        <authorList>
            <person name="Jeong J.W."/>
        </authorList>
    </citation>
    <scope>NUCLEOTIDE SEQUENCE [LARGE SCALE GENOMIC DNA]</scope>
    <source>
        <strain evidence="1 2">BG109</strain>
    </source>
</reference>
<evidence type="ECO:0000313" key="2">
    <source>
        <dbReference type="Proteomes" id="UP000663981"/>
    </source>
</evidence>
<evidence type="ECO:0000313" key="1">
    <source>
        <dbReference type="EMBL" id="MBO1513372.1"/>
    </source>
</evidence>
<dbReference type="Proteomes" id="UP000663981">
    <property type="component" value="Unassembled WGS sequence"/>
</dbReference>
<dbReference type="RefSeq" id="WP_207980326.1">
    <property type="nucleotide sequence ID" value="NZ_JAGDEL010000013.1"/>
</dbReference>
<dbReference type="InterPro" id="IPR019593">
    <property type="entry name" value="Spore_coat_protein_Z/Y"/>
</dbReference>
<gene>
    <name evidence="1" type="ORF">I7822_17110</name>
</gene>
<protein>
    <submittedName>
        <fullName evidence="1">Uncharacterized protein</fullName>
    </submittedName>
</protein>
<keyword evidence="2" id="KW-1185">Reference proteome</keyword>
<name>A0ABS3N546_9BACI</name>
<accession>A0ABS3N546</accession>
<proteinExistence type="predicted"/>
<sequence length="153" mass="17584">MLMIEDTKDMNAHNDSCIWSALEKIKNSQDKAAYLRSTCKLIEAPAFNTIPFILQTQKGEPFFTWAKAGKPDCFATIFFKVIKLDRETGCVTLRLLRPNKCIWDNELNGVRFRRICEVDYVTESDEGVTIDPTNFSAIKCFDPTFVKEEEDLN</sequence>
<organism evidence="1 2">
    <name type="scientific">Metabacillus bambusae</name>
    <dbReference type="NCBI Taxonomy" id="2795218"/>
    <lineage>
        <taxon>Bacteria</taxon>
        <taxon>Bacillati</taxon>
        <taxon>Bacillota</taxon>
        <taxon>Bacilli</taxon>
        <taxon>Bacillales</taxon>
        <taxon>Bacillaceae</taxon>
        <taxon>Metabacillus</taxon>
    </lineage>
</organism>